<protein>
    <submittedName>
        <fullName evidence="4">Vps75p</fullName>
    </submittedName>
</protein>
<evidence type="ECO:0000256" key="2">
    <source>
        <dbReference type="RuleBase" id="RU003876"/>
    </source>
</evidence>
<dbReference type="EMBL" id="CP014501">
    <property type="protein sequence ID" value="ANB12095.1"/>
    <property type="molecule type" value="Genomic_DNA"/>
</dbReference>
<dbReference type="PANTHER" id="PTHR11875">
    <property type="entry name" value="TESTIS-SPECIFIC Y-ENCODED PROTEIN"/>
    <property type="match status" value="1"/>
</dbReference>
<dbReference type="Gene3D" id="3.30.1120.90">
    <property type="entry name" value="Nucleosome assembly protein"/>
    <property type="match status" value="1"/>
</dbReference>
<dbReference type="Pfam" id="PF00956">
    <property type="entry name" value="NAP"/>
    <property type="match status" value="1"/>
</dbReference>
<proteinExistence type="inferred from homology"/>
<evidence type="ECO:0000256" key="1">
    <source>
        <dbReference type="ARBA" id="ARBA00009947"/>
    </source>
</evidence>
<accession>A0A167CTR9</accession>
<dbReference type="RefSeq" id="XP_018734572.1">
    <property type="nucleotide sequence ID" value="XM_018880308.1"/>
</dbReference>
<dbReference type="GeneID" id="30035307"/>
<dbReference type="Proteomes" id="UP000189580">
    <property type="component" value="Chromosome a"/>
</dbReference>
<feature type="compositionally biased region" description="Acidic residues" evidence="3">
    <location>
        <begin position="186"/>
        <end position="206"/>
    </location>
</feature>
<reference evidence="4 5" key="1">
    <citation type="submission" date="2016-02" db="EMBL/GenBank/DDBJ databases">
        <title>Complete genome sequence and transcriptome regulation of the pentose utilising yeast Sugiyamaella lignohabitans.</title>
        <authorList>
            <person name="Bellasio M."/>
            <person name="Peymann A."/>
            <person name="Valli M."/>
            <person name="Sipitzky M."/>
            <person name="Graf A."/>
            <person name="Sauer M."/>
            <person name="Marx H."/>
            <person name="Mattanovich D."/>
        </authorList>
    </citation>
    <scope>NUCLEOTIDE SEQUENCE [LARGE SCALE GENOMIC DNA]</scope>
    <source>
        <strain evidence="4 5">CBS 10342</strain>
    </source>
</reference>
<evidence type="ECO:0000313" key="4">
    <source>
        <dbReference type="EMBL" id="ANB12095.1"/>
    </source>
</evidence>
<keyword evidence="5" id="KW-1185">Reference proteome</keyword>
<gene>
    <name evidence="4" type="primary">VPS75</name>
    <name evidence="4" type="ORF">AWJ20_330</name>
</gene>
<evidence type="ECO:0000256" key="3">
    <source>
        <dbReference type="SAM" id="MobiDB-lite"/>
    </source>
</evidence>
<dbReference type="InterPro" id="IPR037231">
    <property type="entry name" value="NAP-like_sf"/>
</dbReference>
<evidence type="ECO:0000313" key="5">
    <source>
        <dbReference type="Proteomes" id="UP000189580"/>
    </source>
</evidence>
<feature type="compositionally biased region" description="Acidic residues" evidence="3">
    <location>
        <begin position="100"/>
        <end position="110"/>
    </location>
</feature>
<dbReference type="GO" id="GO:0006334">
    <property type="term" value="P:nucleosome assembly"/>
    <property type="evidence" value="ECO:0007669"/>
    <property type="project" value="InterPro"/>
</dbReference>
<dbReference type="AlphaFoldDB" id="A0A167CTR9"/>
<sequence>MAVKYSTKVLKPVYEERREATRNVPKFWPTVLDSSELLAEYITYEDTEVLDHLVDLYVEWDEDNVKNFTIHWEFSENDFLETNKVSKRFELVEAEKSGEGDDEDDEDAEDSYTSTPVALKWKKGKNLTKPKDGRDTSFFNWFSFSGEGPGDYKGGENIAVIIAEELFPHALKFFADAFSEGDLAEYELDDEEDDDEDDEVEGDAEHEDAPPRKKSKN</sequence>
<dbReference type="OrthoDB" id="19419at2759"/>
<dbReference type="GO" id="GO:0005634">
    <property type="term" value="C:nucleus"/>
    <property type="evidence" value="ECO:0007669"/>
    <property type="project" value="InterPro"/>
</dbReference>
<organism evidence="4 5">
    <name type="scientific">Sugiyamaella lignohabitans</name>
    <dbReference type="NCBI Taxonomy" id="796027"/>
    <lineage>
        <taxon>Eukaryota</taxon>
        <taxon>Fungi</taxon>
        <taxon>Dikarya</taxon>
        <taxon>Ascomycota</taxon>
        <taxon>Saccharomycotina</taxon>
        <taxon>Dipodascomycetes</taxon>
        <taxon>Dipodascales</taxon>
        <taxon>Trichomonascaceae</taxon>
        <taxon>Sugiyamaella</taxon>
    </lineage>
</organism>
<name>A0A167CTR9_9ASCO</name>
<feature type="region of interest" description="Disordered" evidence="3">
    <location>
        <begin position="186"/>
        <end position="217"/>
    </location>
</feature>
<dbReference type="KEGG" id="slb:AWJ20_330"/>
<feature type="region of interest" description="Disordered" evidence="3">
    <location>
        <begin position="94"/>
        <end position="113"/>
    </location>
</feature>
<dbReference type="SUPFAM" id="SSF143113">
    <property type="entry name" value="NAP-like"/>
    <property type="match status" value="1"/>
</dbReference>
<dbReference type="InterPro" id="IPR002164">
    <property type="entry name" value="NAP_family"/>
</dbReference>
<comment type="similarity">
    <text evidence="1 2">Belongs to the nucleosome assembly protein (NAP) family.</text>
</comment>